<accession>A0A9W8N6V5</accession>
<feature type="region of interest" description="Disordered" evidence="1">
    <location>
        <begin position="71"/>
        <end position="99"/>
    </location>
</feature>
<gene>
    <name evidence="2" type="ORF">NPX13_g9285</name>
</gene>
<dbReference type="AlphaFoldDB" id="A0A9W8N6V5"/>
<reference evidence="2" key="1">
    <citation type="submission" date="2022-07" db="EMBL/GenBank/DDBJ databases">
        <title>Genome Sequence of Xylaria arbuscula.</title>
        <authorList>
            <person name="Buettner E."/>
        </authorList>
    </citation>
    <scope>NUCLEOTIDE SEQUENCE</scope>
    <source>
        <strain evidence="2">VT107</strain>
    </source>
</reference>
<feature type="compositionally biased region" description="Acidic residues" evidence="1">
    <location>
        <begin position="85"/>
        <end position="97"/>
    </location>
</feature>
<evidence type="ECO:0000313" key="2">
    <source>
        <dbReference type="EMBL" id="KAJ3560488.1"/>
    </source>
</evidence>
<organism evidence="2 3">
    <name type="scientific">Xylaria arbuscula</name>
    <dbReference type="NCBI Taxonomy" id="114810"/>
    <lineage>
        <taxon>Eukaryota</taxon>
        <taxon>Fungi</taxon>
        <taxon>Dikarya</taxon>
        <taxon>Ascomycota</taxon>
        <taxon>Pezizomycotina</taxon>
        <taxon>Sordariomycetes</taxon>
        <taxon>Xylariomycetidae</taxon>
        <taxon>Xylariales</taxon>
        <taxon>Xylariaceae</taxon>
        <taxon>Xylaria</taxon>
    </lineage>
</organism>
<sequence>MVLPPSSTDYNVELQITLALQHLWRVGVEMQVRWWTSVVAYFPAASSTEAIRRQVLLAAAAWKAAHLWPDQVNENNANEEHGINDDDNDGEDDDDASPDIWDRRYNAEYMTYGEEQPFPLSLPDWGALKGLDVPEDNDDEDSDRRVIVRSRAERIPFFFAAEVEELPRQAGVEWHAHLGLADLQPGCITLVSTIGEKISSENGLLDVNFHHVLVESGDAVFIQTTTVLRSLVGRDESRKTMISLDMLREVSAATAASLKELLSLPSELSVKPKISYADALRIGEDDGFEDIGALVPCRSLWDARGCRLSAVSIYETRVVKTT</sequence>
<evidence type="ECO:0000313" key="3">
    <source>
        <dbReference type="Proteomes" id="UP001148614"/>
    </source>
</evidence>
<proteinExistence type="predicted"/>
<dbReference type="Proteomes" id="UP001148614">
    <property type="component" value="Unassembled WGS sequence"/>
</dbReference>
<dbReference type="VEuPathDB" id="FungiDB:F4678DRAFT_381468"/>
<protein>
    <submittedName>
        <fullName evidence="2">Uncharacterized protein</fullName>
    </submittedName>
</protein>
<comment type="caution">
    <text evidence="2">The sequence shown here is derived from an EMBL/GenBank/DDBJ whole genome shotgun (WGS) entry which is preliminary data.</text>
</comment>
<evidence type="ECO:0000256" key="1">
    <source>
        <dbReference type="SAM" id="MobiDB-lite"/>
    </source>
</evidence>
<keyword evidence="3" id="KW-1185">Reference proteome</keyword>
<name>A0A9W8N6V5_9PEZI</name>
<dbReference type="EMBL" id="JANPWZ010002239">
    <property type="protein sequence ID" value="KAJ3560488.1"/>
    <property type="molecule type" value="Genomic_DNA"/>
</dbReference>